<sequence>LAIQRPYRMALGYLYWLFPDRFEALRQEFFGKTDPEEARLIRLQIDKNLNSPLTSSCGRLFDVASALLGVRLVSEYEGQAACELEMVADEKTEESYPFEIKEDEDRLVIDPTLTISAIMDEVRKGKKKDLIAGAFHNTVAEFITETCLRLRRDSRIDRVVLSGGVFQNVLLVSKLKRKLEREGFQVFTHRLVPTNDGGISLGQAVIANAKLGIVR</sequence>
<dbReference type="PANTHER" id="PTHR42959">
    <property type="entry name" value="CARBAMOYLTRANSFERASE"/>
    <property type="match status" value="1"/>
</dbReference>
<organism evidence="2 3">
    <name type="scientific">Candidatus Hakubella thermalkaliphila</name>
    <dbReference type="NCBI Taxonomy" id="2754717"/>
    <lineage>
        <taxon>Bacteria</taxon>
        <taxon>Bacillati</taxon>
        <taxon>Actinomycetota</taxon>
        <taxon>Actinomycetota incertae sedis</taxon>
        <taxon>Candidatus Hakubellales</taxon>
        <taxon>Candidatus Hakubellaceae</taxon>
        <taxon>Candidatus Hakubella</taxon>
    </lineage>
</organism>
<dbReference type="Pfam" id="PF22521">
    <property type="entry name" value="HypF_C_2"/>
    <property type="match status" value="1"/>
</dbReference>
<dbReference type="GO" id="GO:0051604">
    <property type="term" value="P:protein maturation"/>
    <property type="evidence" value="ECO:0007669"/>
    <property type="project" value="TreeGrafter"/>
</dbReference>
<comment type="caution">
    <text evidence="2">The sequence shown here is derived from an EMBL/GenBank/DDBJ whole genome shotgun (WGS) entry which is preliminary data.</text>
</comment>
<dbReference type="Gene3D" id="3.30.420.40">
    <property type="match status" value="1"/>
</dbReference>
<dbReference type="Proteomes" id="UP000591948">
    <property type="component" value="Unassembled WGS sequence"/>
</dbReference>
<evidence type="ECO:0000313" key="3">
    <source>
        <dbReference type="Proteomes" id="UP000591948"/>
    </source>
</evidence>
<proteinExistence type="predicted"/>
<feature type="domain" description="Carbamoyltransferase Kae1-like" evidence="1">
    <location>
        <begin position="2"/>
        <end position="203"/>
    </location>
</feature>
<dbReference type="InterPro" id="IPR043129">
    <property type="entry name" value="ATPase_NBD"/>
</dbReference>
<keyword evidence="3" id="KW-1185">Reference proteome</keyword>
<protein>
    <submittedName>
        <fullName evidence="2">Hydrogenase maturation protein HypF</fullName>
    </submittedName>
</protein>
<accession>A0A6V8P742</accession>
<dbReference type="InterPro" id="IPR055128">
    <property type="entry name" value="HypF_C_2"/>
</dbReference>
<dbReference type="PANTHER" id="PTHR42959:SF1">
    <property type="entry name" value="CARBAMOYLTRANSFERASE HYPF"/>
    <property type="match status" value="1"/>
</dbReference>
<dbReference type="InterPro" id="IPR051060">
    <property type="entry name" value="Carbamoyltrans_HypF-like"/>
</dbReference>
<evidence type="ECO:0000259" key="1">
    <source>
        <dbReference type="Pfam" id="PF22521"/>
    </source>
</evidence>
<dbReference type="AlphaFoldDB" id="A0A6V8P742"/>
<feature type="non-terminal residue" evidence="2">
    <location>
        <position position="1"/>
    </location>
</feature>
<reference evidence="2 3" key="1">
    <citation type="journal article" date="2020" name="Front. Microbiol.">
        <title>Single-cell genomics of novel Actinobacteria with the Wood-Ljungdahl pathway discovered in a serpentinizing system.</title>
        <authorList>
            <person name="Merino N."/>
            <person name="Kawai M."/>
            <person name="Boyd E.S."/>
            <person name="Colman D.R."/>
            <person name="McGlynn S.E."/>
            <person name="Nealson K.H."/>
            <person name="Kurokawa K."/>
            <person name="Hongoh Y."/>
        </authorList>
    </citation>
    <scope>NUCLEOTIDE SEQUENCE [LARGE SCALE GENOMIC DNA]</scope>
    <source>
        <strain evidence="2 3">S33</strain>
    </source>
</reference>
<dbReference type="GO" id="GO:0008270">
    <property type="term" value="F:zinc ion binding"/>
    <property type="evidence" value="ECO:0007669"/>
    <property type="project" value="TreeGrafter"/>
</dbReference>
<dbReference type="GO" id="GO:0016743">
    <property type="term" value="F:carboxyl- or carbamoyltransferase activity"/>
    <property type="evidence" value="ECO:0007669"/>
    <property type="project" value="TreeGrafter"/>
</dbReference>
<dbReference type="SUPFAM" id="SSF53067">
    <property type="entry name" value="Actin-like ATPase domain"/>
    <property type="match status" value="1"/>
</dbReference>
<name>A0A6V8P742_9ACTN</name>
<dbReference type="EMBL" id="BLRY01000141">
    <property type="protein sequence ID" value="GFP28208.1"/>
    <property type="molecule type" value="Genomic_DNA"/>
</dbReference>
<gene>
    <name evidence="2" type="ORF">HKBW3S33_01624</name>
</gene>
<evidence type="ECO:0000313" key="2">
    <source>
        <dbReference type="EMBL" id="GFP28208.1"/>
    </source>
</evidence>